<dbReference type="InParanoid" id="V4W3H0"/>
<dbReference type="KEGG" id="cic:CICLE_v10017964mg"/>
<protein>
    <submittedName>
        <fullName evidence="1">Uncharacterized protein</fullName>
    </submittedName>
</protein>
<proteinExistence type="predicted"/>
<dbReference type="AlphaFoldDB" id="V4W3H0"/>
<dbReference type="Proteomes" id="UP000030687">
    <property type="component" value="Unassembled WGS sequence"/>
</dbReference>
<feature type="non-terminal residue" evidence="1">
    <location>
        <position position="106"/>
    </location>
</feature>
<dbReference type="EMBL" id="KI536312">
    <property type="protein sequence ID" value="ESR60539.1"/>
    <property type="molecule type" value="Genomic_DNA"/>
</dbReference>
<gene>
    <name evidence="1" type="ORF">CICLE_v10017964mg</name>
</gene>
<dbReference type="Gramene" id="ESR60539">
    <property type="protein sequence ID" value="ESR60539"/>
    <property type="gene ID" value="CICLE_v10017964mg"/>
</dbReference>
<evidence type="ECO:0000313" key="2">
    <source>
        <dbReference type="Proteomes" id="UP000030687"/>
    </source>
</evidence>
<organism evidence="1 2">
    <name type="scientific">Citrus clementina</name>
    <name type="common">Clementine</name>
    <name type="synonym">Citrus deliciosa x Citrus sinensis</name>
    <dbReference type="NCBI Taxonomy" id="85681"/>
    <lineage>
        <taxon>Eukaryota</taxon>
        <taxon>Viridiplantae</taxon>
        <taxon>Streptophyta</taxon>
        <taxon>Embryophyta</taxon>
        <taxon>Tracheophyta</taxon>
        <taxon>Spermatophyta</taxon>
        <taxon>Magnoliopsida</taxon>
        <taxon>eudicotyledons</taxon>
        <taxon>Gunneridae</taxon>
        <taxon>Pentapetalae</taxon>
        <taxon>rosids</taxon>
        <taxon>malvids</taxon>
        <taxon>Sapindales</taxon>
        <taxon>Rutaceae</taxon>
        <taxon>Aurantioideae</taxon>
        <taxon>Citrus</taxon>
    </lineage>
</organism>
<reference evidence="1 2" key="1">
    <citation type="submission" date="2013-10" db="EMBL/GenBank/DDBJ databases">
        <authorList>
            <consortium name="International Citrus Genome Consortium"/>
            <person name="Jenkins J."/>
            <person name="Schmutz J."/>
            <person name="Prochnik S."/>
            <person name="Rokhsar D."/>
            <person name="Gmitter F."/>
            <person name="Ollitrault P."/>
            <person name="Machado M."/>
            <person name="Talon M."/>
            <person name="Wincker P."/>
            <person name="Jaillon O."/>
            <person name="Morgante M."/>
        </authorList>
    </citation>
    <scope>NUCLEOTIDE SEQUENCE</scope>
    <source>
        <strain evidence="2">cv. Clemenules</strain>
    </source>
</reference>
<accession>V4W3H0</accession>
<sequence length="106" mass="12257">GLSEEFFVECFVSGKIKNQVAIGLALLQESTMEAMIKETRASLKTQFDQSATTKHISNEQLLPIKRISQAEMRERQEKKLCYYCDEKYEPGCKCKKRQIFLLEGDE</sequence>
<keyword evidence="2" id="KW-1185">Reference proteome</keyword>
<evidence type="ECO:0000313" key="1">
    <source>
        <dbReference type="EMBL" id="ESR60539.1"/>
    </source>
</evidence>
<feature type="non-terminal residue" evidence="1">
    <location>
        <position position="1"/>
    </location>
</feature>
<name>V4W3H0_CITCL</name>